<dbReference type="Pfam" id="PF13377">
    <property type="entry name" value="Peripla_BP_3"/>
    <property type="match status" value="1"/>
</dbReference>
<dbReference type="AlphaFoldDB" id="A0A2M9HBQ9"/>
<evidence type="ECO:0000256" key="1">
    <source>
        <dbReference type="ARBA" id="ARBA00022491"/>
    </source>
</evidence>
<dbReference type="Proteomes" id="UP000229095">
    <property type="component" value="Unassembled WGS sequence"/>
</dbReference>
<keyword evidence="4" id="KW-0804">Transcription</keyword>
<dbReference type="PROSITE" id="PS00356">
    <property type="entry name" value="HTH_LACI_1"/>
    <property type="match status" value="1"/>
</dbReference>
<dbReference type="GO" id="GO:0003700">
    <property type="term" value="F:DNA-binding transcription factor activity"/>
    <property type="evidence" value="ECO:0007669"/>
    <property type="project" value="TreeGrafter"/>
</dbReference>
<dbReference type="RefSeq" id="WP_100510387.1">
    <property type="nucleotide sequence ID" value="NZ_PEBI01000001.1"/>
</dbReference>
<keyword evidence="3" id="KW-0238">DNA-binding</keyword>
<dbReference type="OrthoDB" id="37081at2"/>
<dbReference type="SUPFAM" id="SSF47413">
    <property type="entry name" value="lambda repressor-like DNA-binding domains"/>
    <property type="match status" value="1"/>
</dbReference>
<dbReference type="InterPro" id="IPR028082">
    <property type="entry name" value="Peripla_BP_I"/>
</dbReference>
<evidence type="ECO:0000256" key="3">
    <source>
        <dbReference type="ARBA" id="ARBA00023125"/>
    </source>
</evidence>
<proteinExistence type="predicted"/>
<feature type="domain" description="HTH lacI-type" evidence="5">
    <location>
        <begin position="5"/>
        <end position="59"/>
    </location>
</feature>
<dbReference type="CDD" id="cd06267">
    <property type="entry name" value="PBP1_LacI_sugar_binding-like"/>
    <property type="match status" value="1"/>
</dbReference>
<keyword evidence="7" id="KW-1185">Reference proteome</keyword>
<accession>A0A2M9HBQ9</accession>
<gene>
    <name evidence="6" type="ORF">CS006_03770</name>
</gene>
<evidence type="ECO:0000256" key="4">
    <source>
        <dbReference type="ARBA" id="ARBA00023163"/>
    </source>
</evidence>
<protein>
    <recommendedName>
        <fullName evidence="5">HTH lacI-type domain-containing protein</fullName>
    </recommendedName>
</protein>
<dbReference type="PROSITE" id="PS50932">
    <property type="entry name" value="HTH_LACI_2"/>
    <property type="match status" value="1"/>
</dbReference>
<evidence type="ECO:0000313" key="6">
    <source>
        <dbReference type="EMBL" id="PJM74245.1"/>
    </source>
</evidence>
<name>A0A2M9HBQ9_9BIFI</name>
<dbReference type="Gene3D" id="1.10.260.40">
    <property type="entry name" value="lambda repressor-like DNA-binding domains"/>
    <property type="match status" value="1"/>
</dbReference>
<evidence type="ECO:0000259" key="5">
    <source>
        <dbReference type="PROSITE" id="PS50932"/>
    </source>
</evidence>
<dbReference type="PANTHER" id="PTHR30146">
    <property type="entry name" value="LACI-RELATED TRANSCRIPTIONAL REPRESSOR"/>
    <property type="match status" value="1"/>
</dbReference>
<dbReference type="SMART" id="SM00354">
    <property type="entry name" value="HTH_LACI"/>
    <property type="match status" value="1"/>
</dbReference>
<dbReference type="Pfam" id="PF00356">
    <property type="entry name" value="LacI"/>
    <property type="match status" value="1"/>
</dbReference>
<dbReference type="SUPFAM" id="SSF53822">
    <property type="entry name" value="Periplasmic binding protein-like I"/>
    <property type="match status" value="1"/>
</dbReference>
<dbReference type="EMBL" id="PEBI01000001">
    <property type="protein sequence ID" value="PJM74245.1"/>
    <property type="molecule type" value="Genomic_DNA"/>
</dbReference>
<evidence type="ECO:0000256" key="2">
    <source>
        <dbReference type="ARBA" id="ARBA00023015"/>
    </source>
</evidence>
<dbReference type="CDD" id="cd01392">
    <property type="entry name" value="HTH_LacI"/>
    <property type="match status" value="1"/>
</dbReference>
<keyword evidence="2" id="KW-0805">Transcription regulation</keyword>
<dbReference type="InterPro" id="IPR000843">
    <property type="entry name" value="HTH_LacI"/>
</dbReference>
<dbReference type="InterPro" id="IPR046335">
    <property type="entry name" value="LacI/GalR-like_sensor"/>
</dbReference>
<dbReference type="GO" id="GO:0000976">
    <property type="term" value="F:transcription cis-regulatory region binding"/>
    <property type="evidence" value="ECO:0007669"/>
    <property type="project" value="TreeGrafter"/>
</dbReference>
<dbReference type="Gene3D" id="3.40.50.2300">
    <property type="match status" value="2"/>
</dbReference>
<dbReference type="InterPro" id="IPR010982">
    <property type="entry name" value="Lambda_DNA-bd_dom_sf"/>
</dbReference>
<comment type="caution">
    <text evidence="6">The sequence shown here is derived from an EMBL/GenBank/DDBJ whole genome shotgun (WGS) entry which is preliminary data.</text>
</comment>
<dbReference type="PANTHER" id="PTHR30146:SF148">
    <property type="entry name" value="HTH-TYPE TRANSCRIPTIONAL REPRESSOR PURR-RELATED"/>
    <property type="match status" value="1"/>
</dbReference>
<sequence>MGRAVTIDDVAKLAGVSRATAARVMGGYGSASKKSRASVEEAARILNYIPNMAAKGLRGKGMKTLAIILPSIRNNFCNRLIHAVESEASAFGYDVIICNTHENVEAELRHMRSMSSRQVEGVIVMSSARNVSQIDTQYLDLYRGDMPMVFVDRTIVGLDSDVICSDNVEASSKAVRKLLELGHQSIGVMTVNRSVSVMERVDGYRRVLEQYDARCDENLIRFIQPPVDDDSAQGLARLACESASELLDRGCTALYVMYNDLCAGVLQELHERGLVLGDDISLISWDDDMLNVLMGITTVDQQVELMGKEAVRRLLSGGGNQSDREEREATVSVFPARLVDRSSCGRCKVD</sequence>
<reference evidence="6 7" key="1">
    <citation type="submission" date="2017-10" db="EMBL/GenBank/DDBJ databases">
        <title>Draft genome sequences of strains TRE 1, TRE 9, TRE H and TRI 7, isolated from tamarins, belonging to four potential novel Bifidobacterium species.</title>
        <authorList>
            <person name="Mattarelli P."/>
            <person name="Modesto M."/>
            <person name="Puglisi E."/>
            <person name="Morelli L."/>
            <person name="Spezio C."/>
            <person name="Bonetti A."/>
            <person name="Sandri C."/>
        </authorList>
    </citation>
    <scope>NUCLEOTIDE SEQUENCE [LARGE SCALE GENOMIC DNA]</scope>
    <source>
        <strain evidence="7">TRE1</strain>
    </source>
</reference>
<evidence type="ECO:0000313" key="7">
    <source>
        <dbReference type="Proteomes" id="UP000229095"/>
    </source>
</evidence>
<organism evidence="6 7">
    <name type="scientific">Bifidobacterium primatium</name>
    <dbReference type="NCBI Taxonomy" id="2045438"/>
    <lineage>
        <taxon>Bacteria</taxon>
        <taxon>Bacillati</taxon>
        <taxon>Actinomycetota</taxon>
        <taxon>Actinomycetes</taxon>
        <taxon>Bifidobacteriales</taxon>
        <taxon>Bifidobacteriaceae</taxon>
        <taxon>Bifidobacterium</taxon>
    </lineage>
</organism>
<keyword evidence="1" id="KW-0678">Repressor</keyword>